<feature type="compositionally biased region" description="Polar residues" evidence="1">
    <location>
        <begin position="2671"/>
        <end position="2682"/>
    </location>
</feature>
<organism evidence="3 4">
    <name type="scientific">Dictyostelium firmibasis</name>
    <dbReference type="NCBI Taxonomy" id="79012"/>
    <lineage>
        <taxon>Eukaryota</taxon>
        <taxon>Amoebozoa</taxon>
        <taxon>Evosea</taxon>
        <taxon>Eumycetozoa</taxon>
        <taxon>Dictyostelia</taxon>
        <taxon>Dictyosteliales</taxon>
        <taxon>Dictyosteliaceae</taxon>
        <taxon>Dictyostelium</taxon>
    </lineage>
</organism>
<dbReference type="InterPro" id="IPR029787">
    <property type="entry name" value="Nucleotide_cyclase"/>
</dbReference>
<feature type="region of interest" description="Disordered" evidence="1">
    <location>
        <begin position="117"/>
        <end position="190"/>
    </location>
</feature>
<dbReference type="Pfam" id="PF00211">
    <property type="entry name" value="Guanylate_cyc"/>
    <property type="match status" value="2"/>
</dbReference>
<feature type="compositionally biased region" description="Low complexity" evidence="1">
    <location>
        <begin position="2046"/>
        <end position="2076"/>
    </location>
</feature>
<feature type="compositionally biased region" description="Low complexity" evidence="1">
    <location>
        <begin position="811"/>
        <end position="829"/>
    </location>
</feature>
<feature type="compositionally biased region" description="Low complexity" evidence="1">
    <location>
        <begin position="2600"/>
        <end position="2616"/>
    </location>
</feature>
<feature type="region of interest" description="Disordered" evidence="1">
    <location>
        <begin position="435"/>
        <end position="462"/>
    </location>
</feature>
<dbReference type="Gene3D" id="3.30.70.1230">
    <property type="entry name" value="Nucleotide cyclase"/>
    <property type="match status" value="2"/>
</dbReference>
<feature type="compositionally biased region" description="Low complexity" evidence="1">
    <location>
        <begin position="117"/>
        <end position="189"/>
    </location>
</feature>
<reference evidence="3 4" key="1">
    <citation type="submission" date="2023-11" db="EMBL/GenBank/DDBJ databases">
        <title>Dfirmibasis_genome.</title>
        <authorList>
            <person name="Edelbroek B."/>
            <person name="Kjellin J."/>
            <person name="Jerlstrom-Hultqvist J."/>
            <person name="Soderbom F."/>
        </authorList>
    </citation>
    <scope>NUCLEOTIDE SEQUENCE [LARGE SCALE GENOMIC DNA]</scope>
    <source>
        <strain evidence="3 4">TNS-C-14</strain>
    </source>
</reference>
<dbReference type="InterPro" id="IPR027417">
    <property type="entry name" value="P-loop_NTPase"/>
</dbReference>
<dbReference type="GO" id="GO:0035556">
    <property type="term" value="P:intracellular signal transduction"/>
    <property type="evidence" value="ECO:0007669"/>
    <property type="project" value="InterPro"/>
</dbReference>
<dbReference type="FunFam" id="3.30.70.1230:FF:000017">
    <property type="entry name" value="Adenylate cyclase type 10"/>
    <property type="match status" value="1"/>
</dbReference>
<feature type="region of interest" description="Disordered" evidence="1">
    <location>
        <begin position="2013"/>
        <end position="2130"/>
    </location>
</feature>
<comment type="caution">
    <text evidence="3">The sequence shown here is derived from an EMBL/GenBank/DDBJ whole genome shotgun (WGS) entry which is preliminary data.</text>
</comment>
<dbReference type="CDD" id="cd07302">
    <property type="entry name" value="CHD"/>
    <property type="match status" value="2"/>
</dbReference>
<feature type="compositionally biased region" description="Polar residues" evidence="1">
    <location>
        <begin position="571"/>
        <end position="584"/>
    </location>
</feature>
<keyword evidence="4" id="KW-1185">Reference proteome</keyword>
<feature type="region of interest" description="Disordered" evidence="1">
    <location>
        <begin position="2600"/>
        <end position="2743"/>
    </location>
</feature>
<dbReference type="GO" id="GO:0009190">
    <property type="term" value="P:cyclic nucleotide biosynthetic process"/>
    <property type="evidence" value="ECO:0007669"/>
    <property type="project" value="InterPro"/>
</dbReference>
<feature type="compositionally biased region" description="Low complexity" evidence="1">
    <location>
        <begin position="436"/>
        <end position="450"/>
    </location>
</feature>
<feature type="compositionally biased region" description="Basic and acidic residues" evidence="1">
    <location>
        <begin position="717"/>
        <end position="727"/>
    </location>
</feature>
<dbReference type="InterPro" id="IPR001054">
    <property type="entry name" value="A/G_cyclase"/>
</dbReference>
<feature type="compositionally biased region" description="Basic and acidic residues" evidence="1">
    <location>
        <begin position="2081"/>
        <end position="2116"/>
    </location>
</feature>
<dbReference type="SMART" id="SM00044">
    <property type="entry name" value="CYCc"/>
    <property type="match status" value="1"/>
</dbReference>
<feature type="compositionally biased region" description="Low complexity" evidence="1">
    <location>
        <begin position="2683"/>
        <end position="2736"/>
    </location>
</feature>
<dbReference type="PANTHER" id="PTHR43642">
    <property type="entry name" value="HYBRID SIGNAL TRANSDUCTION HISTIDINE KINASE G"/>
    <property type="match status" value="1"/>
</dbReference>
<proteinExistence type="predicted"/>
<feature type="compositionally biased region" description="Low complexity" evidence="1">
    <location>
        <begin position="322"/>
        <end position="357"/>
    </location>
</feature>
<dbReference type="InterPro" id="IPR011990">
    <property type="entry name" value="TPR-like_helical_dom_sf"/>
</dbReference>
<feature type="compositionally biased region" description="Low complexity" evidence="1">
    <location>
        <begin position="588"/>
        <end position="607"/>
    </location>
</feature>
<protein>
    <recommendedName>
        <fullName evidence="2">Guanylate cyclase domain-containing protein</fullName>
    </recommendedName>
</protein>
<dbReference type="FunFam" id="3.30.70.1230:FF:000055">
    <property type="entry name" value="Adenylyl cyclase beta"/>
    <property type="match status" value="1"/>
</dbReference>
<feature type="region of interest" description="Disordered" evidence="1">
    <location>
        <begin position="893"/>
        <end position="918"/>
    </location>
</feature>
<feature type="domain" description="Guanylate cyclase" evidence="2">
    <location>
        <begin position="1036"/>
        <end position="1170"/>
    </location>
</feature>
<dbReference type="EMBL" id="JAVFKY010000004">
    <property type="protein sequence ID" value="KAK5577743.1"/>
    <property type="molecule type" value="Genomic_DNA"/>
</dbReference>
<feature type="region of interest" description="Disordered" evidence="1">
    <location>
        <begin position="316"/>
        <end position="378"/>
    </location>
</feature>
<sequence>MENVSNPSLLSLSLNNNSNTTINNNNNNNVPYINSFNVNQLDEFERKTIEYGRSIVYDIARIEELILASEFVSELEIVMFSRRVTSKCSELSTAITPNIAVMRQQIQILQSTAPIVNNSSSSSSSSTSSSPNQSSPQTNRRSAGLLSYSPSSSPNLKSLHYYNNGNSSSSIGNSNNNNNNNNSNNNNNNTQLSQSLFLLDSKSIEKMVKEECFGIIDPEELSHEEKSKLIRSTVSSINSIIMTVKEYNKQHQLGKDLLPLQNEYFLHRTNILLSWKFLTIFVSKTSWKIPKLPQQPTKSCSSSSIVSTPVLRQIRDIKTDDISTNNNNNSNSNNSGGSGSVPSSPILSGSPSSSISTPPIPTSPTLQPEKPLIPPILGSASSNKRLSMSFNSFFDANSGVVNGAINLQQQLSSSPENSPIVSRAKGSNIITLTKTNVSSNVNNSNNNSSSPTQSSKKQHKSALNVNSSVSLNNNSSSSSSTTSIIKPDLFDQIFQLNDTLMTLMYHLKNLQKIKLKKQQQQQGGPVTPRGVSTPRSTNNNNNNSKSNNSSPTNKTITTTTTTRTATITSSPINSGSTTPVTQSPPLSPTSTQTNNQSSPPLSSTSTPTPTPKIGSLYIEQAKNVIIPNLLSKLLDICNHLKIKITDESLIDHLFNLSSINSNDLIEPLEIVLEMFQKFTFSQPTIVIENPTTSTTGLNINNLGNSKTTKSKPPHHPKSLESKNHDKTSSSPIKSIFKLNTKVKDKSDKPDSNNNNNSKSRPTTPILSPLSSPIISPVSSPLTSPSSHQKISPSTSLERVSDLTIISSPSSNNTTNTTTTTTTTTATTTTTDTVQNQNLIYDLLNTIDNNENNEEMERYNVNSNNTSPISVVVSNNEQPVTTYGFKVPELNISKLNDSNNNNNNSNNTNSGNLGTSINNNNNKKLNQILGASEDVLSKKQLLKPKDLSKQNKIGLSIFSKHLRSMKQNDEHQQRNSFNQFWLEGSTHRERQDQVPLDEKQRHQITSLGSYVSNLVIKGLLASATPIVPPHLEKYSSCVLFADISGFTSLTERLGNHGKEGVELLTKNLNSYFTILIKIVKGFGGDIVKFAGDAVLAHWPTNGELINRVRIACECSLALQKKLHNFPVPGGFLTLHIGIGCGDISGVYVGGCKEKVEFLICGEALIQATLCEKEAESGEIYVSPATQEKMKPYATFSQKKQKHNYKLESITTLLEKDLINDFDFLSTMVGSQINHKFLQELPLLMDMEDSLKRFVPNAVHNQFKNDYLAELRFITVLFMNLSYGTPNPDTDLDKLQNIVFESQAIVYKHEGTVRQFIVDDKGCVLIAAWGVPPHSHEDDPSRAVEAAMEIVVNVFKLAVISSVGITTGKCFCGDVGSDERREYAVVGDIVNLAARLMSHSQGGVLCDEETSKTAKMIEFVKLANPIKVKGKVAPINVYKPIKKLQSMKNSSPRHMIKNKGIIGRHTQLRQMANIIDQITSNSGPTHVAIIEAEAGLGKSRFISEIKYSFCMDLKMFKASGIQMSESISFYIWKQILSPFLKEESVNGYPSFTDLTSTQIQLLNQVLDTAIPITLSNTDGGTEKLPVMIEQLQTPVGKLTSEESKENRRYSAQQRAESLQLIMMKLLTKAIPTGSIIVIDDAQFMDSASWTLTLNAVKNLANCLIIISLRPSKDGIPYGFSQLASELVTKIQLEPLSGKVETTLLVERMLDFPSDEGGIPDEIIEEIYNRSQGNHFVIEEMVNGLISNGLIDEASSRFINPKEAIDHVRLSLPRTVTSLITSRVDRLSPIQQLELKIASVIGMPFTVDSLHRILPLDAISKQDLAKDLAVLERLDFIKSTTINTQQQLLQQLQQQQQLQKQLLNNQADHSSYKSNNIMLLASQPSNNPNGGNGNEQQPSTPTSIINNNLLYSFHHTRTQEVIYDLMLFSQRRELHQKIAKVLEDTCTPQHSLFISLVHHYHSAQNNPKTIEYATKAGALAQAENNNKEAIKFFQLALKCMEQEFIAEEEVKLHKKLHRRSSSQNLKDAISTSSNSNNPNNISLQDLMDSNNANLGNSSGSGNIGSSSNSNNNSIGNLGNMSAENDIKDSKEKDSKDSKEKDSKESKDKEKDKEKDKDKNNNNNNNNTINNPPTLADLVGLGFKKVPIEIISITRKLGLALFNVGRFRLASYHLLNALKYLGLEPPTPKDNSSGASKPKLRTLAKAAVRQDSATKFFSCNLDMLEKREAMLCLFVQSKISLHDCSKTLDSWCSYVSLQLSFDNVSSKNKLFNSNSESSTQNLPDWNLQAEAYSIGIRVLGNNGDSSTPLKYYAEVLSKMDQTNGFVYGNSHQSWGIYMSGLSRWEEAESAYKKSIEASHKTGDKKLMEESNIFLSLCYLLLGNNTGKIPLIYQQTTKALESARNRGDYHNQILALTMEACTLFYERQFQRCQSIIHDIERLVDLLSIKELSNSAHANYTIIKAQLAINEKDWQLAYDCCRRVSIIISKCDSNNFSMYESYTGLPLVLIKILQNHQHISATAVTVTKSRLVTEINDSIIVLERFSDTFPIGQPRLLLVKTLMLALGYRESSDDQNNLSALKEAKEKCQKLGMSFDFVCIHNPNNNNNGSPSTTASNSGNNSPINKRYSVGGGQNEMKSPILSPQPVNDFHNAITSDSSQPSVQIGGSRSRPVSVHENVNSSQPPRTVSSQDLSSSSSGSTNSYNSVDQPQSPPQYSSTSTTNTSPTNPSQQLSPPNQPSNNGAKKDILKKIGIKFWKE</sequence>
<feature type="compositionally biased region" description="Polar residues" evidence="1">
    <location>
        <begin position="787"/>
        <end position="810"/>
    </location>
</feature>
<feature type="compositionally biased region" description="Basic and acidic residues" evidence="1">
    <location>
        <begin position="741"/>
        <end position="750"/>
    </location>
</feature>
<feature type="compositionally biased region" description="Low complexity" evidence="1">
    <location>
        <begin position="532"/>
        <end position="570"/>
    </location>
</feature>
<name>A0AAN7U9W2_9MYCE</name>
<feature type="compositionally biased region" description="Low complexity" evidence="1">
    <location>
        <begin position="751"/>
        <end position="786"/>
    </location>
</feature>
<feature type="compositionally biased region" description="Low complexity" evidence="1">
    <location>
        <begin position="2027"/>
        <end position="2039"/>
    </location>
</feature>
<evidence type="ECO:0000259" key="2">
    <source>
        <dbReference type="PROSITE" id="PS50125"/>
    </source>
</evidence>
<feature type="compositionally biased region" description="Low complexity" evidence="1">
    <location>
        <begin position="1879"/>
        <end position="1896"/>
    </location>
</feature>
<evidence type="ECO:0000313" key="3">
    <source>
        <dbReference type="EMBL" id="KAK5577743.1"/>
    </source>
</evidence>
<dbReference type="SUPFAM" id="SSF48452">
    <property type="entry name" value="TPR-like"/>
    <property type="match status" value="1"/>
</dbReference>
<accession>A0AAN7U9W2</accession>
<dbReference type="SUPFAM" id="SSF55073">
    <property type="entry name" value="Nucleotide cyclase"/>
    <property type="match status" value="2"/>
</dbReference>
<dbReference type="PROSITE" id="PS50125">
    <property type="entry name" value="GUANYLATE_CYCLASE_2"/>
    <property type="match status" value="2"/>
</dbReference>
<evidence type="ECO:0000256" key="1">
    <source>
        <dbReference type="SAM" id="MobiDB-lite"/>
    </source>
</evidence>
<feature type="region of interest" description="Disordered" evidence="1">
    <location>
        <begin position="516"/>
        <end position="609"/>
    </location>
</feature>
<feature type="region of interest" description="Disordered" evidence="1">
    <location>
        <begin position="1877"/>
        <end position="1898"/>
    </location>
</feature>
<feature type="compositionally biased region" description="Polar residues" evidence="1">
    <location>
        <begin position="689"/>
        <end position="704"/>
    </location>
</feature>
<feature type="compositionally biased region" description="Polar residues" evidence="1">
    <location>
        <begin position="2647"/>
        <end position="2661"/>
    </location>
</feature>
<dbReference type="PANTHER" id="PTHR43642:SF2">
    <property type="entry name" value="GUANYLYL CYCLASE"/>
    <property type="match status" value="1"/>
</dbReference>
<gene>
    <name evidence="3" type="ORF">RB653_002691</name>
</gene>
<feature type="region of interest" description="Disordered" evidence="1">
    <location>
        <begin position="689"/>
        <end position="829"/>
    </location>
</feature>
<dbReference type="InterPro" id="IPR053159">
    <property type="entry name" value="Hybrid_Histidine_Kinase"/>
</dbReference>
<dbReference type="SUPFAM" id="SSF52540">
    <property type="entry name" value="P-loop containing nucleoside triphosphate hydrolases"/>
    <property type="match status" value="1"/>
</dbReference>
<evidence type="ECO:0000313" key="4">
    <source>
        <dbReference type="Proteomes" id="UP001344447"/>
    </source>
</evidence>
<feature type="domain" description="Guanylate cyclase" evidence="2">
    <location>
        <begin position="1263"/>
        <end position="1395"/>
    </location>
</feature>
<dbReference type="Proteomes" id="UP001344447">
    <property type="component" value="Unassembled WGS sequence"/>
</dbReference>